<dbReference type="OrthoDB" id="7366231at2"/>
<name>A0A1Y2L3Y4_9PROT</name>
<dbReference type="GO" id="GO:0019068">
    <property type="term" value="P:virion assembly"/>
    <property type="evidence" value="ECO:0007669"/>
    <property type="project" value="InterPro"/>
</dbReference>
<keyword evidence="2" id="KW-1185">Reference proteome</keyword>
<dbReference type="AlphaFoldDB" id="A0A1Y2L3Y4"/>
<proteinExistence type="predicted"/>
<dbReference type="RefSeq" id="WP_085581989.1">
    <property type="nucleotide sequence ID" value="NZ_JFKA01000003.1"/>
</dbReference>
<dbReference type="InterPro" id="IPR008018">
    <property type="entry name" value="Phage_tail_attach_FII"/>
</dbReference>
<reference evidence="1 2" key="1">
    <citation type="submission" date="2014-03" db="EMBL/GenBank/DDBJ databases">
        <title>The draft genome sequence of Thalassospira mesophila JCM 18969.</title>
        <authorList>
            <person name="Lai Q."/>
            <person name="Shao Z."/>
        </authorList>
    </citation>
    <scope>NUCLEOTIDE SEQUENCE [LARGE SCALE GENOMIC DNA]</scope>
    <source>
        <strain evidence="1 2">JCM 18969</strain>
    </source>
</reference>
<evidence type="ECO:0000313" key="1">
    <source>
        <dbReference type="EMBL" id="OSQ39013.1"/>
    </source>
</evidence>
<dbReference type="Proteomes" id="UP000193391">
    <property type="component" value="Unassembled WGS sequence"/>
</dbReference>
<dbReference type="EMBL" id="JFKA01000003">
    <property type="protein sequence ID" value="OSQ39013.1"/>
    <property type="molecule type" value="Genomic_DNA"/>
</dbReference>
<protein>
    <submittedName>
        <fullName evidence="1">Uncharacterized protein</fullName>
    </submittedName>
</protein>
<organism evidence="1 2">
    <name type="scientific">Thalassospira mesophila</name>
    <dbReference type="NCBI Taxonomy" id="1293891"/>
    <lineage>
        <taxon>Bacteria</taxon>
        <taxon>Pseudomonadati</taxon>
        <taxon>Pseudomonadota</taxon>
        <taxon>Alphaproteobacteria</taxon>
        <taxon>Rhodospirillales</taxon>
        <taxon>Thalassospiraceae</taxon>
        <taxon>Thalassospira</taxon>
    </lineage>
</organism>
<evidence type="ECO:0000313" key="2">
    <source>
        <dbReference type="Proteomes" id="UP000193391"/>
    </source>
</evidence>
<sequence length="117" mass="12628">MAGGDYPARFIGGLVMLDGVFDAVFNDPFVSTSAEYLPKEGEAVPGVRVIVSSPDIDASVMGFNAVSVSMIIEVRAGDVVQPRRGDRFLIDGVTYTINEKPQASSTRKVWRFGLVET</sequence>
<accession>A0A1Y2L3Y4</accession>
<dbReference type="Pfam" id="PF05354">
    <property type="entry name" value="Phage_attach"/>
    <property type="match status" value="1"/>
</dbReference>
<comment type="caution">
    <text evidence="1">The sequence shown here is derived from an EMBL/GenBank/DDBJ whole genome shotgun (WGS) entry which is preliminary data.</text>
</comment>
<gene>
    <name evidence="1" type="ORF">TMES_09985</name>
</gene>
<dbReference type="STRING" id="1293891.TMES_09985"/>